<evidence type="ECO:0000313" key="23">
    <source>
        <dbReference type="Proteomes" id="UP000031036"/>
    </source>
</evidence>
<dbReference type="SUPFAM" id="SSF81660">
    <property type="entry name" value="Metal cation-transporting ATPase, ATP-binding domain N"/>
    <property type="match status" value="1"/>
</dbReference>
<comment type="subcellular location">
    <subcellularLocation>
        <location evidence="2">Endomembrane system</location>
        <topology evidence="2">Multi-pass membrane protein</topology>
    </subcellularLocation>
    <subcellularLocation>
        <location evidence="18">Membrane</location>
        <topology evidence="18">Multi-pass membrane protein</topology>
    </subcellularLocation>
</comment>
<evidence type="ECO:0000256" key="17">
    <source>
        <dbReference type="PIRSR" id="PIRSR606539-3"/>
    </source>
</evidence>
<feature type="binding site" evidence="16">
    <location>
        <position position="992"/>
    </location>
    <ligand>
        <name>ATP</name>
        <dbReference type="ChEBI" id="CHEBI:30616"/>
    </ligand>
</feature>
<feature type="transmembrane region" description="Helical" evidence="18">
    <location>
        <begin position="1069"/>
        <end position="1090"/>
    </location>
</feature>
<dbReference type="Gene3D" id="3.40.1110.10">
    <property type="entry name" value="Calcium-transporting ATPase, cytoplasmic domain N"/>
    <property type="match status" value="1"/>
</dbReference>
<comment type="catalytic activity">
    <reaction evidence="14 18">
        <text>ATP + H2O + phospholipidSide 1 = ADP + phosphate + phospholipidSide 2.</text>
        <dbReference type="EC" id="7.6.2.1"/>
    </reaction>
</comment>
<dbReference type="GO" id="GO:0005802">
    <property type="term" value="C:trans-Golgi network"/>
    <property type="evidence" value="ECO:0007669"/>
    <property type="project" value="TreeGrafter"/>
</dbReference>
<dbReference type="PANTHER" id="PTHR24092">
    <property type="entry name" value="PROBABLE PHOSPHOLIPID-TRANSPORTING ATPASE"/>
    <property type="match status" value="1"/>
</dbReference>
<evidence type="ECO:0000256" key="14">
    <source>
        <dbReference type="ARBA" id="ARBA00034036"/>
    </source>
</evidence>
<keyword evidence="4" id="KW-0813">Transport</keyword>
<proteinExistence type="inferred from homology"/>
<feature type="binding site" evidence="16">
    <location>
        <position position="675"/>
    </location>
    <ligand>
        <name>ATP</name>
        <dbReference type="ChEBI" id="CHEBI:30616"/>
    </ligand>
</feature>
<keyword evidence="13 18" id="KW-0472">Membrane</keyword>
<dbReference type="PRINTS" id="PR00119">
    <property type="entry name" value="CATATPASE"/>
</dbReference>
<evidence type="ECO:0000256" key="4">
    <source>
        <dbReference type="ARBA" id="ARBA00022448"/>
    </source>
</evidence>
<keyword evidence="5 18" id="KW-0812">Transmembrane</keyword>
<feature type="binding site" evidence="16">
    <location>
        <position position="474"/>
    </location>
    <ligand>
        <name>ATP</name>
        <dbReference type="ChEBI" id="CHEBI:30616"/>
    </ligand>
</feature>
<dbReference type="STRING" id="6265.A0A0B2VIV3"/>
<feature type="binding site" evidence="17">
    <location>
        <position position="473"/>
    </location>
    <ligand>
        <name>Mg(2+)</name>
        <dbReference type="ChEBI" id="CHEBI:18420"/>
    </ligand>
</feature>
<dbReference type="Gene3D" id="2.70.150.10">
    <property type="entry name" value="Calcium-transporting ATPase, cytoplasmic transduction domain A"/>
    <property type="match status" value="1"/>
</dbReference>
<keyword evidence="11 18" id="KW-1133">Transmembrane helix</keyword>
<evidence type="ECO:0000256" key="10">
    <source>
        <dbReference type="ARBA" id="ARBA00022967"/>
    </source>
</evidence>
<feature type="binding site" evidence="16">
    <location>
        <position position="617"/>
    </location>
    <ligand>
        <name>ATP</name>
        <dbReference type="ChEBI" id="CHEBI:30616"/>
    </ligand>
</feature>
<feature type="compositionally biased region" description="Polar residues" evidence="19">
    <location>
        <begin position="1419"/>
        <end position="1433"/>
    </location>
</feature>
<comment type="similarity">
    <text evidence="3 18">Belongs to the cation transport ATPase (P-type) (TC 3.A.3) family. Type IV subfamily.</text>
</comment>
<dbReference type="InterPro" id="IPR023214">
    <property type="entry name" value="HAD_sf"/>
</dbReference>
<feature type="binding site" evidence="16">
    <location>
        <position position="1015"/>
    </location>
    <ligand>
        <name>ATP</name>
        <dbReference type="ChEBI" id="CHEBI:30616"/>
    </ligand>
</feature>
<dbReference type="InterPro" id="IPR006539">
    <property type="entry name" value="P-type_ATPase_IV"/>
</dbReference>
<feature type="transmembrane region" description="Helical" evidence="18">
    <location>
        <begin position="1143"/>
        <end position="1169"/>
    </location>
</feature>
<dbReference type="PANTHER" id="PTHR24092:SF190">
    <property type="entry name" value="PHOSPHOLIPID-TRANSPORTING ATPASE"/>
    <property type="match status" value="1"/>
</dbReference>
<feature type="region of interest" description="Disordered" evidence="19">
    <location>
        <begin position="1506"/>
        <end position="1546"/>
    </location>
</feature>
<evidence type="ECO:0000256" key="6">
    <source>
        <dbReference type="ARBA" id="ARBA00022723"/>
    </source>
</evidence>
<dbReference type="NCBIfam" id="TIGR01494">
    <property type="entry name" value="ATPase_P-type"/>
    <property type="match status" value="1"/>
</dbReference>
<keyword evidence="23" id="KW-1185">Reference proteome</keyword>
<dbReference type="Proteomes" id="UP000031036">
    <property type="component" value="Unassembled WGS sequence"/>
</dbReference>
<keyword evidence="9 17" id="KW-0460">Magnesium</keyword>
<dbReference type="SUPFAM" id="SSF81653">
    <property type="entry name" value="Calcium ATPase, transduction domain A"/>
    <property type="match status" value="1"/>
</dbReference>
<feature type="transmembrane region" description="Helical" evidence="18">
    <location>
        <begin position="1189"/>
        <end position="1209"/>
    </location>
</feature>
<feature type="binding site" evidence="16">
    <location>
        <position position="1016"/>
    </location>
    <ligand>
        <name>ATP</name>
        <dbReference type="ChEBI" id="CHEBI:30616"/>
    </ligand>
</feature>
<feature type="binding site" evidence="16">
    <location>
        <position position="640"/>
    </location>
    <ligand>
        <name>ATP</name>
        <dbReference type="ChEBI" id="CHEBI:30616"/>
    </ligand>
</feature>
<dbReference type="FunFam" id="3.40.50.1000:FF:000014">
    <property type="entry name" value="Phospholipid-transporting ATPase"/>
    <property type="match status" value="1"/>
</dbReference>
<keyword evidence="7 16" id="KW-0547">Nucleotide-binding</keyword>
<evidence type="ECO:0000256" key="13">
    <source>
        <dbReference type="ARBA" id="ARBA00023136"/>
    </source>
</evidence>
<feature type="non-terminal residue" evidence="22">
    <location>
        <position position="1"/>
    </location>
</feature>
<evidence type="ECO:0000256" key="7">
    <source>
        <dbReference type="ARBA" id="ARBA00022741"/>
    </source>
</evidence>
<keyword evidence="10 18" id="KW-1278">Translocase</keyword>
<dbReference type="InterPro" id="IPR023298">
    <property type="entry name" value="ATPase_P-typ_TM_dom_sf"/>
</dbReference>
<feature type="binding site" evidence="17">
    <location>
        <position position="475"/>
    </location>
    <ligand>
        <name>Mg(2+)</name>
        <dbReference type="ChEBI" id="CHEBI:18420"/>
    </ligand>
</feature>
<dbReference type="OMA" id="FIGTMEW"/>
<dbReference type="Gene3D" id="3.40.50.1000">
    <property type="entry name" value="HAD superfamily/HAD-like"/>
    <property type="match status" value="2"/>
</dbReference>
<keyword evidence="12" id="KW-0445">Lipid transport</keyword>
<feature type="binding site" evidence="17">
    <location>
        <position position="1012"/>
    </location>
    <ligand>
        <name>Mg(2+)</name>
        <dbReference type="ChEBI" id="CHEBI:18420"/>
    </ligand>
</feature>
<feature type="region of interest" description="Disordered" evidence="19">
    <location>
        <begin position="1461"/>
        <end position="1480"/>
    </location>
</feature>
<feature type="binding site" evidence="16">
    <location>
        <position position="986"/>
    </location>
    <ligand>
        <name>ATP</name>
        <dbReference type="ChEBI" id="CHEBI:30616"/>
    </ligand>
</feature>
<gene>
    <name evidence="22" type="primary">Atp8b2</name>
    <name evidence="22" type="ORF">Tcan_18034</name>
</gene>
<dbReference type="SUPFAM" id="SSF81665">
    <property type="entry name" value="Calcium ATPase, transmembrane domain M"/>
    <property type="match status" value="1"/>
</dbReference>
<keyword evidence="8 16" id="KW-0067">ATP-binding</keyword>
<feature type="compositionally biased region" description="Polar residues" evidence="19">
    <location>
        <begin position="1382"/>
        <end position="1392"/>
    </location>
</feature>
<evidence type="ECO:0000256" key="19">
    <source>
        <dbReference type="SAM" id="MobiDB-lite"/>
    </source>
</evidence>
<dbReference type="SUPFAM" id="SSF56784">
    <property type="entry name" value="HAD-like"/>
    <property type="match status" value="1"/>
</dbReference>
<dbReference type="FunFam" id="2.70.150.10:FF:000025">
    <property type="entry name" value="Phospholipid-transporting ATPase"/>
    <property type="match status" value="1"/>
</dbReference>
<evidence type="ECO:0000256" key="15">
    <source>
        <dbReference type="PIRSR" id="PIRSR606539-1"/>
    </source>
</evidence>
<feature type="compositionally biased region" description="Basic and acidic residues" evidence="19">
    <location>
        <begin position="1400"/>
        <end position="1414"/>
    </location>
</feature>
<feature type="domain" description="P-type ATPase N-terminal" evidence="20">
    <location>
        <begin position="88"/>
        <end position="152"/>
    </location>
</feature>
<dbReference type="InterPro" id="IPR032631">
    <property type="entry name" value="P-type_ATPase_N"/>
</dbReference>
<evidence type="ECO:0000256" key="3">
    <source>
        <dbReference type="ARBA" id="ARBA00008109"/>
    </source>
</evidence>
<feature type="transmembrane region" description="Helical" evidence="18">
    <location>
        <begin position="400"/>
        <end position="427"/>
    </location>
</feature>
<feature type="domain" description="P-type ATPase C-terminal" evidence="21">
    <location>
        <begin position="1038"/>
        <end position="1289"/>
    </location>
</feature>
<dbReference type="InterPro" id="IPR036412">
    <property type="entry name" value="HAD-like_sf"/>
</dbReference>
<feature type="transmembrane region" description="Helical" evidence="18">
    <location>
        <begin position="124"/>
        <end position="141"/>
    </location>
</feature>
<dbReference type="OrthoDB" id="377733at2759"/>
<keyword evidence="6 17" id="KW-0479">Metal-binding</keyword>
<dbReference type="FunFam" id="3.40.50.1000:FF:000001">
    <property type="entry name" value="Phospholipid-transporting ATPase IC"/>
    <property type="match status" value="1"/>
</dbReference>
<comment type="caution">
    <text evidence="22">The sequence shown here is derived from an EMBL/GenBank/DDBJ whole genome shotgun (WGS) entry which is preliminary data.</text>
</comment>
<evidence type="ECO:0000256" key="11">
    <source>
        <dbReference type="ARBA" id="ARBA00022989"/>
    </source>
</evidence>
<evidence type="ECO:0000256" key="16">
    <source>
        <dbReference type="PIRSR" id="PIRSR606539-2"/>
    </source>
</evidence>
<feature type="binding site" evidence="16">
    <location>
        <position position="757"/>
    </location>
    <ligand>
        <name>ATP</name>
        <dbReference type="ChEBI" id="CHEBI:30616"/>
    </ligand>
</feature>
<dbReference type="NCBIfam" id="TIGR01652">
    <property type="entry name" value="ATPase-Plipid"/>
    <property type="match status" value="1"/>
</dbReference>
<dbReference type="GO" id="GO:0007030">
    <property type="term" value="P:Golgi organization"/>
    <property type="evidence" value="ECO:0007669"/>
    <property type="project" value="TreeGrafter"/>
</dbReference>
<evidence type="ECO:0000256" key="2">
    <source>
        <dbReference type="ARBA" id="ARBA00004127"/>
    </source>
</evidence>
<dbReference type="CDD" id="cd02073">
    <property type="entry name" value="P-type_ATPase_APLT_Dnf-like"/>
    <property type="match status" value="1"/>
</dbReference>
<evidence type="ECO:0000256" key="5">
    <source>
        <dbReference type="ARBA" id="ARBA00022692"/>
    </source>
</evidence>
<dbReference type="InterPro" id="IPR032630">
    <property type="entry name" value="P_typ_ATPase_c"/>
</dbReference>
<dbReference type="InterPro" id="IPR001757">
    <property type="entry name" value="P_typ_ATPase"/>
</dbReference>
<feature type="region of interest" description="Disordered" evidence="19">
    <location>
        <begin position="1364"/>
        <end position="1433"/>
    </location>
</feature>
<evidence type="ECO:0000259" key="21">
    <source>
        <dbReference type="Pfam" id="PF16212"/>
    </source>
</evidence>
<dbReference type="GO" id="GO:0005886">
    <property type="term" value="C:plasma membrane"/>
    <property type="evidence" value="ECO:0007669"/>
    <property type="project" value="TreeGrafter"/>
</dbReference>
<sequence length="1546" mass="174398">VVFKENAGHVNVASTSEQLRATQSTCNGSGDLPTIRPYTAVKDHGKPSESSWRMKVSELLSRCGGGGSGKRGKRRNSVLLGDTQRHLRANDRKFNQQFKYADNFIKTSKYNIITFLPKNLFEQFQRLANFYFLVLMILQLIPWISSIVWYSTAIPLFFVLAFSAAKDAYDDIQRHRSDSQVNNRVSYVVRNRQLVEEKWMNVKVGDVIRMENDQFVAADLLLLSTSEPHGLCYIETAELDGETNLKARQALPETFEMGDKLSLIGDFKGEIICEAPNNRLNQFEGKLSFGGSTLPLDNDKMLLRGCVLRNTRWCYGVVVFAGKDTKLMMNSGKTKFKRTSLDRFLNILIMGIVLFLIAMCLMCTILCGVWEWTTGRHFTVYLEWDRSIVPKADEKSSQQIAIIAFLNFFSYIILLNTVVPISLYVSVEIIRFVHSMWINFDRAMYYKKGDIAARARTTTLNEELGQVQYIFSDKTGTLTQNIMAFNKCSINGRSYGDLYDARGELMEITETSPAIDFSKNKWYEPNFKFYDQTLLEDTKKGLQEVTEFWRLLALCHTVMPERKNGKLEYQAQSPDEAALTSAARNFGFVFKSRTANSITIEVNGVEERYELLCILDFNNVRKRMSVIVKNANGDIVLYCKGADTMIMERISPTTNELLKTATIQHLDKFAGDGLRTLCVALKKIDADYFADWQKRQKEAALEMYNRQDKLDAIYEEIEQDMVLLGATAIEDKLQDGVPETIAKLASANIKIWVLTGDKQETAINIGYSCRLLTENMREVFVIDGETEREVEVQLKAVKRRLEQTLGARCIDKSDVIVKYIDAMILKVEEAEEAAKWRDERRLSYKAHSDAVAEQRSIRCRSQKVDQCDGESLTMLKQVNDKYEKDVVKGEDTYNVRLTQTDIACIHPPPSNVAKNDQHEQHGSANSGGIEHAHMGNGVAAVEDDDAGTEGFALVINGHSLTHALKRNLEKTFLDIGCLCQAVVCCRVTPLQKAMVVDLVKRNKKAVTLSVGDGANDVSMIKTAHIGVGISGQEGMQAVLASDYSIGQFRYLQRLLLVHGRWSYLRMAKFLRYFFYKNFSFTLTHFWYSFFCGYSAQTVYDPVFIASYNLFFTSLPVLAMGVFDQDLDDECSIKYAKLYMPGQYNLFFNMRIFIYSVLHGIISSLVIFFIPYGIMHNGADSSGRDMNDYAFLAFTCFTALIIVVTGQIMFDTAYWTVFSYIVIWGSLLFYFALAIAFYEALPMSVVARSQSSLSYGVAFHAMSSPQFWFSQLMISVILLLPVMANRFFWFDTHPSYADRLRMYKKIPKADRKEKTELPLKPFIRSAATRRSRRGSLRSGYAFSHQQGFGDLIVKGKLFRQVDHLKHTNSSKDSSPTKEALATVSEQSPGSTGTMVVPEQYPRLEHRSRDKVRDAGPSETRIATSPNGGNSAPTETTAYQHSIVVNADEEPMIRETAITGDDVTRTVGRPPSESERSAHLAQTGSGFAVSAVSNVPSTNSAFGVSVRDRNGAAYGNGTLSRTPFSRKGARETEANTNSTDSLERIMDS</sequence>
<organism evidence="22 23">
    <name type="scientific">Toxocara canis</name>
    <name type="common">Canine roundworm</name>
    <dbReference type="NCBI Taxonomy" id="6265"/>
    <lineage>
        <taxon>Eukaryota</taxon>
        <taxon>Metazoa</taxon>
        <taxon>Ecdysozoa</taxon>
        <taxon>Nematoda</taxon>
        <taxon>Chromadorea</taxon>
        <taxon>Rhabditida</taxon>
        <taxon>Spirurina</taxon>
        <taxon>Ascaridomorpha</taxon>
        <taxon>Ascaridoidea</taxon>
        <taxon>Toxocaridae</taxon>
        <taxon>Toxocara</taxon>
    </lineage>
</organism>
<dbReference type="Pfam" id="PF16209">
    <property type="entry name" value="PhoLip_ATPase_N"/>
    <property type="match status" value="1"/>
</dbReference>
<evidence type="ECO:0000256" key="1">
    <source>
        <dbReference type="ARBA" id="ARBA00001946"/>
    </source>
</evidence>
<dbReference type="GO" id="GO:0016887">
    <property type="term" value="F:ATP hydrolysis activity"/>
    <property type="evidence" value="ECO:0007669"/>
    <property type="project" value="InterPro"/>
</dbReference>
<evidence type="ECO:0000313" key="22">
    <source>
        <dbReference type="EMBL" id="KHN81483.1"/>
    </source>
</evidence>
<evidence type="ECO:0000256" key="12">
    <source>
        <dbReference type="ARBA" id="ARBA00023055"/>
    </source>
</evidence>
<feature type="region of interest" description="Disordered" evidence="19">
    <location>
        <begin position="910"/>
        <end position="931"/>
    </location>
</feature>
<dbReference type="GO" id="GO:0005524">
    <property type="term" value="F:ATP binding"/>
    <property type="evidence" value="ECO:0007669"/>
    <property type="project" value="UniProtKB-UniRule"/>
</dbReference>
<dbReference type="InterPro" id="IPR008250">
    <property type="entry name" value="ATPase_P-typ_transduc_dom_A_sf"/>
</dbReference>
<dbReference type="InterPro" id="IPR023299">
    <property type="entry name" value="ATPase_P-typ_cyto_dom_N"/>
</dbReference>
<feature type="active site" description="4-aspartylphosphate intermediate" evidence="15">
    <location>
        <position position="473"/>
    </location>
</feature>
<dbReference type="EMBL" id="JPKZ01001512">
    <property type="protein sequence ID" value="KHN81483.1"/>
    <property type="molecule type" value="Genomic_DNA"/>
</dbReference>
<dbReference type="GO" id="GO:0140345">
    <property type="term" value="F:phosphatidylcholine flippase activity"/>
    <property type="evidence" value="ECO:0007669"/>
    <property type="project" value="UniProtKB-ARBA"/>
</dbReference>
<evidence type="ECO:0000259" key="20">
    <source>
        <dbReference type="Pfam" id="PF16209"/>
    </source>
</evidence>
<feature type="binding site" evidence="17">
    <location>
        <position position="1016"/>
    </location>
    <ligand>
        <name>Mg(2+)</name>
        <dbReference type="ChEBI" id="CHEBI:18420"/>
    </ligand>
</feature>
<feature type="binding site" evidence="16">
    <location>
        <position position="475"/>
    </location>
    <ligand>
        <name>ATP</name>
        <dbReference type="ChEBI" id="CHEBI:30616"/>
    </ligand>
</feature>
<feature type="binding site" evidence="16">
    <location>
        <position position="576"/>
    </location>
    <ligand>
        <name>ATP</name>
        <dbReference type="ChEBI" id="CHEBI:30616"/>
    </ligand>
</feature>
<evidence type="ECO:0000256" key="8">
    <source>
        <dbReference type="ARBA" id="ARBA00022840"/>
    </source>
</evidence>
<protein>
    <recommendedName>
        <fullName evidence="18">Phospholipid-transporting ATPase</fullName>
        <ecNumber evidence="18">7.6.2.1</ecNumber>
    </recommendedName>
</protein>
<reference evidence="22 23" key="1">
    <citation type="submission" date="2014-11" db="EMBL/GenBank/DDBJ databases">
        <title>Genetic blueprint of the zoonotic pathogen Toxocara canis.</title>
        <authorList>
            <person name="Zhu X.-Q."/>
            <person name="Korhonen P.K."/>
            <person name="Cai H."/>
            <person name="Young N.D."/>
            <person name="Nejsum P."/>
            <person name="von Samson-Himmelstjerna G."/>
            <person name="Boag P.R."/>
            <person name="Tan P."/>
            <person name="Li Q."/>
            <person name="Min J."/>
            <person name="Yang Y."/>
            <person name="Wang X."/>
            <person name="Fang X."/>
            <person name="Hall R.S."/>
            <person name="Hofmann A."/>
            <person name="Sternberg P.W."/>
            <person name="Jex A.R."/>
            <person name="Gasser R.B."/>
        </authorList>
    </citation>
    <scope>NUCLEOTIDE SEQUENCE [LARGE SCALE GENOMIC DNA]</scope>
    <source>
        <strain evidence="22">PN_DK_2014</strain>
    </source>
</reference>
<dbReference type="InterPro" id="IPR018303">
    <property type="entry name" value="ATPase_P-typ_P_site"/>
</dbReference>
<feature type="transmembrane region" description="Helical" evidence="18">
    <location>
        <begin position="344"/>
        <end position="372"/>
    </location>
</feature>
<dbReference type="Pfam" id="PF16212">
    <property type="entry name" value="PhoLip_ATPase_C"/>
    <property type="match status" value="1"/>
</dbReference>
<dbReference type="GO" id="GO:0000287">
    <property type="term" value="F:magnesium ion binding"/>
    <property type="evidence" value="ECO:0007669"/>
    <property type="project" value="UniProtKB-UniRule"/>
</dbReference>
<dbReference type="Pfam" id="PF13246">
    <property type="entry name" value="Cation_ATPase"/>
    <property type="match status" value="1"/>
</dbReference>
<feature type="binding site" evidence="16">
    <location>
        <position position="756"/>
    </location>
    <ligand>
        <name>ATP</name>
        <dbReference type="ChEBI" id="CHEBI:30616"/>
    </ligand>
</feature>
<dbReference type="PROSITE" id="PS00154">
    <property type="entry name" value="ATPASE_E1_E2"/>
    <property type="match status" value="1"/>
</dbReference>
<dbReference type="GO" id="GO:0045332">
    <property type="term" value="P:phospholipid translocation"/>
    <property type="evidence" value="ECO:0007669"/>
    <property type="project" value="TreeGrafter"/>
</dbReference>
<dbReference type="EC" id="7.6.2.1" evidence="18"/>
<comment type="cofactor">
    <cofactor evidence="1 17">
        <name>Mg(2+)</name>
        <dbReference type="ChEBI" id="CHEBI:18420"/>
    </cofactor>
</comment>
<feature type="binding site" evidence="16">
    <location>
        <position position="755"/>
    </location>
    <ligand>
        <name>ATP</name>
        <dbReference type="ChEBI" id="CHEBI:30616"/>
    </ligand>
</feature>
<evidence type="ECO:0000256" key="18">
    <source>
        <dbReference type="RuleBase" id="RU362033"/>
    </source>
</evidence>
<feature type="binding site" evidence="16">
    <location>
        <position position="473"/>
    </location>
    <ligand>
        <name>ATP</name>
        <dbReference type="ChEBI" id="CHEBI:30616"/>
    </ligand>
</feature>
<feature type="transmembrane region" description="Helical" evidence="18">
    <location>
        <begin position="1267"/>
        <end position="1288"/>
    </location>
</feature>
<dbReference type="FunFam" id="3.40.1110.10:FF:000188">
    <property type="entry name" value="Phospholipid-transporting ATPase"/>
    <property type="match status" value="1"/>
</dbReference>
<evidence type="ECO:0000256" key="9">
    <source>
        <dbReference type="ARBA" id="ARBA00022842"/>
    </source>
</evidence>
<name>A0A0B2VIV3_TOXCA</name>
<accession>A0A0B2VIV3</accession>
<feature type="transmembrane region" description="Helical" evidence="18">
    <location>
        <begin position="1216"/>
        <end position="1237"/>
    </location>
</feature>